<evidence type="ECO:0000313" key="1">
    <source>
        <dbReference type="EMBL" id="SDC45077.1"/>
    </source>
</evidence>
<dbReference type="PROSITE" id="PS51736">
    <property type="entry name" value="RECOMBINASES_3"/>
    <property type="match status" value="1"/>
</dbReference>
<dbReference type="SMART" id="SM00857">
    <property type="entry name" value="Resolvase"/>
    <property type="match status" value="1"/>
</dbReference>
<dbReference type="PROSITE" id="PS00398">
    <property type="entry name" value="RECOMBINASES_2"/>
    <property type="match status" value="1"/>
</dbReference>
<dbReference type="Pfam" id="PF00239">
    <property type="entry name" value="Resolvase"/>
    <property type="match status" value="1"/>
</dbReference>
<keyword evidence="2" id="KW-1185">Reference proteome</keyword>
<evidence type="ECO:0000313" key="2">
    <source>
        <dbReference type="Proteomes" id="UP000199467"/>
    </source>
</evidence>
<name>A0A1G6LPR9_9GAMM</name>
<dbReference type="InterPro" id="IPR006118">
    <property type="entry name" value="Recombinase_CS"/>
</dbReference>
<dbReference type="Proteomes" id="UP000199467">
    <property type="component" value="Unassembled WGS sequence"/>
</dbReference>
<dbReference type="Gene3D" id="3.40.50.1390">
    <property type="entry name" value="Resolvase, N-terminal catalytic domain"/>
    <property type="match status" value="1"/>
</dbReference>
<dbReference type="RefSeq" id="WP_055985180.1">
    <property type="nucleotide sequence ID" value="NZ_FMZQ01000003.1"/>
</dbReference>
<protein>
    <submittedName>
        <fullName evidence="1">Site-specific DNA recombinase</fullName>
    </submittedName>
</protein>
<dbReference type="GO" id="GO:0000150">
    <property type="term" value="F:DNA strand exchange activity"/>
    <property type="evidence" value="ECO:0007669"/>
    <property type="project" value="InterPro"/>
</dbReference>
<gene>
    <name evidence="1" type="ORF">SAMN05216576_103103</name>
</gene>
<dbReference type="PANTHER" id="PTHR30461:SF2">
    <property type="entry name" value="SERINE RECOMBINASE PINE-RELATED"/>
    <property type="match status" value="1"/>
</dbReference>
<proteinExistence type="predicted"/>
<accession>A0A1G6LPR9</accession>
<dbReference type="CDD" id="cd03768">
    <property type="entry name" value="SR_ResInv"/>
    <property type="match status" value="1"/>
</dbReference>
<sequence>MTTILAYTRVSSDGQSVEAQRHAIGQRYKVSDDGWFTDEATSGTTKALERTGFKALFTFARKGDTVIVAAIDRLGRNTIDVLETVEALKAKGVTVVSMREGFDLSMPTGKLMLTLLAGVAELERENIKARQMAGIEKARQDGRKLGAPKQHDDAAIASWRKENGASIQATADHWGVSTATVKRACRAHPVEA</sequence>
<dbReference type="SUPFAM" id="SSF53041">
    <property type="entry name" value="Resolvase-like"/>
    <property type="match status" value="1"/>
</dbReference>
<dbReference type="InterPro" id="IPR006119">
    <property type="entry name" value="Resolv_N"/>
</dbReference>
<dbReference type="EMBL" id="FMZQ01000003">
    <property type="protein sequence ID" value="SDC45077.1"/>
    <property type="molecule type" value="Genomic_DNA"/>
</dbReference>
<dbReference type="GO" id="GO:0003677">
    <property type="term" value="F:DNA binding"/>
    <property type="evidence" value="ECO:0007669"/>
    <property type="project" value="InterPro"/>
</dbReference>
<dbReference type="PANTHER" id="PTHR30461">
    <property type="entry name" value="DNA-INVERTASE FROM LAMBDOID PROPHAGE"/>
    <property type="match status" value="1"/>
</dbReference>
<reference evidence="2" key="1">
    <citation type="submission" date="2016-10" db="EMBL/GenBank/DDBJ databases">
        <authorList>
            <person name="Varghese N."/>
            <person name="Submissions S."/>
        </authorList>
    </citation>
    <scope>NUCLEOTIDE SEQUENCE [LARGE SCALE GENOMIC DNA]</scope>
    <source>
        <strain evidence="2">DSM 26382</strain>
    </source>
</reference>
<dbReference type="InterPro" id="IPR036162">
    <property type="entry name" value="Resolvase-like_N_sf"/>
</dbReference>
<dbReference type="InterPro" id="IPR050639">
    <property type="entry name" value="SSR_resolvase"/>
</dbReference>
<organism evidence="1 2">
    <name type="scientific">Ectopseudomonas chengduensis</name>
    <dbReference type="NCBI Taxonomy" id="489632"/>
    <lineage>
        <taxon>Bacteria</taxon>
        <taxon>Pseudomonadati</taxon>
        <taxon>Pseudomonadota</taxon>
        <taxon>Gammaproteobacteria</taxon>
        <taxon>Pseudomonadales</taxon>
        <taxon>Pseudomonadaceae</taxon>
        <taxon>Ectopseudomonas</taxon>
    </lineage>
</organism>
<dbReference type="AlphaFoldDB" id="A0A1G6LPR9"/>